<dbReference type="OrthoDB" id="9947821at2"/>
<evidence type="ECO:0000313" key="1">
    <source>
        <dbReference type="EMBL" id="AIY67235.1"/>
    </source>
</evidence>
<sequence length="130" mass="14664">MIEQTLRQIPNLSLFQRVTCQVLIQLKSEFPTPCDISCTQLAQQMIHELQLKNSLPIDLAIEISAVISWLEKAELIWVGGHELNDFFDVTLSKYALSLLIGEHNGISLAEQLSSANSDDEQLFVIQKLLQ</sequence>
<reference evidence="1 2" key="1">
    <citation type="submission" date="2014-11" db="EMBL/GenBank/DDBJ databases">
        <title>Complete Genome Sequence of Pseudoalteromonas sp. Strain OCN003 Isolated from Kaneohe Bay, Oahu, Hawaii.</title>
        <authorList>
            <person name="Beurmann S."/>
            <person name="Videau P."/>
            <person name="Ushijima B."/>
            <person name="Smith A.M."/>
            <person name="Aeby G.S."/>
            <person name="Callahan S.M."/>
            <person name="Belcaid M."/>
        </authorList>
    </citation>
    <scope>NUCLEOTIDE SEQUENCE [LARGE SCALE GENOMIC DNA]</scope>
    <source>
        <strain evidence="1 2">OCN003</strain>
    </source>
</reference>
<dbReference type="HOGENOM" id="CLU_1936313_0_0_6"/>
<dbReference type="AlphaFoldDB" id="A0A0A7EKM2"/>
<organism evidence="1 2">
    <name type="scientific">Pseudoalteromonas piratica</name>
    <dbReference type="NCBI Taxonomy" id="1348114"/>
    <lineage>
        <taxon>Bacteria</taxon>
        <taxon>Pseudomonadati</taxon>
        <taxon>Pseudomonadota</taxon>
        <taxon>Gammaproteobacteria</taxon>
        <taxon>Alteromonadales</taxon>
        <taxon>Pseudoalteromonadaceae</taxon>
        <taxon>Pseudoalteromonas</taxon>
    </lineage>
</organism>
<name>A0A0A7EKM2_9GAMM</name>
<gene>
    <name evidence="1" type="ORF">OM33_19470</name>
</gene>
<dbReference type="KEGG" id="pseo:OM33_19470"/>
<evidence type="ECO:0000313" key="2">
    <source>
        <dbReference type="Proteomes" id="UP000030341"/>
    </source>
</evidence>
<proteinExistence type="predicted"/>
<dbReference type="RefSeq" id="WP_040136055.1">
    <property type="nucleotide sequence ID" value="NZ_CP009889.1"/>
</dbReference>
<dbReference type="EMBL" id="CP009889">
    <property type="protein sequence ID" value="AIY67235.1"/>
    <property type="molecule type" value="Genomic_DNA"/>
</dbReference>
<accession>A0A0A7EKM2</accession>
<dbReference type="Proteomes" id="UP000030341">
    <property type="component" value="Chromosome 2"/>
</dbReference>
<dbReference type="eggNOG" id="ENOG50344CR">
    <property type="taxonomic scope" value="Bacteria"/>
</dbReference>
<protein>
    <submittedName>
        <fullName evidence="1">Uncharacterized protein</fullName>
    </submittedName>
</protein>
<keyword evidence="2" id="KW-1185">Reference proteome</keyword>